<feature type="transmembrane region" description="Helical" evidence="5">
    <location>
        <begin position="298"/>
        <end position="321"/>
    </location>
</feature>
<dbReference type="EMBL" id="SJFN01000008">
    <property type="protein sequence ID" value="TBW39310.1"/>
    <property type="molecule type" value="Genomic_DNA"/>
</dbReference>
<keyword evidence="4 5" id="KW-0472">Membrane</keyword>
<dbReference type="InterPro" id="IPR051788">
    <property type="entry name" value="MFS_Transporter"/>
</dbReference>
<name>A0A4Q9VTN4_9HYPH</name>
<proteinExistence type="predicted"/>
<feature type="transmembrane region" description="Helical" evidence="5">
    <location>
        <begin position="52"/>
        <end position="70"/>
    </location>
</feature>
<feature type="transmembrane region" description="Helical" evidence="5">
    <location>
        <begin position="269"/>
        <end position="292"/>
    </location>
</feature>
<feature type="transmembrane region" description="Helical" evidence="5">
    <location>
        <begin position="211"/>
        <end position="228"/>
    </location>
</feature>
<feature type="transmembrane region" description="Helical" evidence="5">
    <location>
        <begin position="234"/>
        <end position="257"/>
    </location>
</feature>
<dbReference type="Proteomes" id="UP000292781">
    <property type="component" value="Unassembled WGS sequence"/>
</dbReference>
<dbReference type="AlphaFoldDB" id="A0A4Q9VTN4"/>
<organism evidence="6 7">
    <name type="scientific">Siculibacillus lacustris</name>
    <dbReference type="NCBI Taxonomy" id="1549641"/>
    <lineage>
        <taxon>Bacteria</taxon>
        <taxon>Pseudomonadati</taxon>
        <taxon>Pseudomonadota</taxon>
        <taxon>Alphaproteobacteria</taxon>
        <taxon>Hyphomicrobiales</taxon>
        <taxon>Ancalomicrobiaceae</taxon>
        <taxon>Siculibacillus</taxon>
    </lineage>
</organism>
<evidence type="ECO:0000256" key="4">
    <source>
        <dbReference type="ARBA" id="ARBA00023136"/>
    </source>
</evidence>
<evidence type="ECO:0000256" key="2">
    <source>
        <dbReference type="ARBA" id="ARBA00022692"/>
    </source>
</evidence>
<evidence type="ECO:0000256" key="1">
    <source>
        <dbReference type="ARBA" id="ARBA00004141"/>
    </source>
</evidence>
<gene>
    <name evidence="6" type="ORF">EYW49_07155</name>
</gene>
<feature type="transmembrane region" description="Helical" evidence="5">
    <location>
        <begin position="143"/>
        <end position="163"/>
    </location>
</feature>
<feature type="transmembrane region" description="Helical" evidence="5">
    <location>
        <begin position="333"/>
        <end position="351"/>
    </location>
</feature>
<keyword evidence="3 5" id="KW-1133">Transmembrane helix</keyword>
<dbReference type="PANTHER" id="PTHR23514:SF13">
    <property type="entry name" value="INNER MEMBRANE PROTEIN YBJJ"/>
    <property type="match status" value="1"/>
</dbReference>
<dbReference type="CDD" id="cd17393">
    <property type="entry name" value="MFS_MosC_like"/>
    <property type="match status" value="1"/>
</dbReference>
<feature type="transmembrane region" description="Helical" evidence="5">
    <location>
        <begin position="169"/>
        <end position="190"/>
    </location>
</feature>
<protein>
    <submittedName>
        <fullName evidence="6">MFS transporter</fullName>
    </submittedName>
</protein>
<dbReference type="GO" id="GO:0022857">
    <property type="term" value="F:transmembrane transporter activity"/>
    <property type="evidence" value="ECO:0007669"/>
    <property type="project" value="InterPro"/>
</dbReference>
<evidence type="ECO:0000313" key="7">
    <source>
        <dbReference type="Proteomes" id="UP000292781"/>
    </source>
</evidence>
<dbReference type="Gene3D" id="1.20.1250.20">
    <property type="entry name" value="MFS general substrate transporter like domains"/>
    <property type="match status" value="2"/>
</dbReference>
<accession>A0A4Q9VTN4</accession>
<reference evidence="6 7" key="1">
    <citation type="submission" date="2019-02" db="EMBL/GenBank/DDBJ databases">
        <title>Siculibacillus lacustris gen. nov., sp. nov., a new rosette-forming bacterium isolated from a freshwater crater lake (Lake St. Ana, Romania).</title>
        <authorList>
            <person name="Felfoldi T."/>
            <person name="Marton Z."/>
            <person name="Szabo A."/>
            <person name="Mentes A."/>
            <person name="Boka K."/>
            <person name="Marialigeti K."/>
            <person name="Mathe I."/>
            <person name="Koncz M."/>
            <person name="Schumann P."/>
            <person name="Toth E."/>
        </authorList>
    </citation>
    <scope>NUCLEOTIDE SEQUENCE [LARGE SCALE GENOMIC DNA]</scope>
    <source>
        <strain evidence="6 7">SA-279</strain>
    </source>
</reference>
<dbReference type="InterPro" id="IPR036259">
    <property type="entry name" value="MFS_trans_sf"/>
</dbReference>
<dbReference type="Pfam" id="PF07690">
    <property type="entry name" value="MFS_1"/>
    <property type="match status" value="1"/>
</dbReference>
<dbReference type="GO" id="GO:0016020">
    <property type="term" value="C:membrane"/>
    <property type="evidence" value="ECO:0007669"/>
    <property type="project" value="UniProtKB-SubCell"/>
</dbReference>
<keyword evidence="2 5" id="KW-0812">Transmembrane</keyword>
<evidence type="ECO:0000313" key="6">
    <source>
        <dbReference type="EMBL" id="TBW39310.1"/>
    </source>
</evidence>
<feature type="transmembrane region" description="Helical" evidence="5">
    <location>
        <begin position="20"/>
        <end position="40"/>
    </location>
</feature>
<feature type="transmembrane region" description="Helical" evidence="5">
    <location>
        <begin position="357"/>
        <end position="381"/>
    </location>
</feature>
<comment type="subcellular location">
    <subcellularLocation>
        <location evidence="1">Membrane</location>
        <topology evidence="1">Multi-pass membrane protein</topology>
    </subcellularLocation>
</comment>
<dbReference type="InterPro" id="IPR011701">
    <property type="entry name" value="MFS"/>
</dbReference>
<dbReference type="PANTHER" id="PTHR23514">
    <property type="entry name" value="BYPASS OF STOP CODON PROTEIN 6"/>
    <property type="match status" value="1"/>
</dbReference>
<dbReference type="OrthoDB" id="9810941at2"/>
<keyword evidence="7" id="KW-1185">Reference proteome</keyword>
<dbReference type="SUPFAM" id="SSF103473">
    <property type="entry name" value="MFS general substrate transporter"/>
    <property type="match status" value="1"/>
</dbReference>
<sequence>MPQSALALPVDPIARARWAVSAMFFVNGAGVGSWAPYIPLVQTRLGLSAADLGLALLAAGVGALIAMPFAGRLAARHGSGAVTRLAAVAVLASFLLPVLAPTATVLAIGLFLFGAGNGLMDVAMNAHGVLVERRLGRPIMSSLHACWSLGGLSGAGLGGLALAGMAPPLHAVAVVVVLGGIAALAASALLGPEDRAAAAGPAFALPGRRTLGIGLLTFASFVAEGAMLDWTGVYLAGSLGTTAAFAASGYAAFSAAMTLGRLTGDRVRAAVGALVMVRAGGVVAAVGLGLGLAVGTPWAAVAGFTLAGLGLSNLVPVFFGAGGRAEEGSGHGIAAVATMGYFGFLIGPPAIGGLAEILGLPLALGLVAAGVGLVGVFAGLVRDADA</sequence>
<evidence type="ECO:0000256" key="5">
    <source>
        <dbReference type="SAM" id="Phobius"/>
    </source>
</evidence>
<evidence type="ECO:0000256" key="3">
    <source>
        <dbReference type="ARBA" id="ARBA00022989"/>
    </source>
</evidence>
<comment type="caution">
    <text evidence="6">The sequence shown here is derived from an EMBL/GenBank/DDBJ whole genome shotgun (WGS) entry which is preliminary data.</text>
</comment>